<evidence type="ECO:0008006" key="4">
    <source>
        <dbReference type="Google" id="ProtNLM"/>
    </source>
</evidence>
<keyword evidence="1" id="KW-0812">Transmembrane</keyword>
<accession>A0A2P6QSN0</accession>
<evidence type="ECO:0000313" key="2">
    <source>
        <dbReference type="EMBL" id="PRQ37184.1"/>
    </source>
</evidence>
<name>A0A2P6QSN0_ROSCH</name>
<sequence length="53" mass="5722">MGMFAGMLMRGQPLTTKLAKWATYGVFPAAMAAAVIYSPPSYTYSKDSPKSTK</sequence>
<feature type="transmembrane region" description="Helical" evidence="1">
    <location>
        <begin position="21"/>
        <end position="39"/>
    </location>
</feature>
<keyword evidence="1" id="KW-0472">Membrane</keyword>
<protein>
    <recommendedName>
        <fullName evidence="4">Transmembrane protein</fullName>
    </recommendedName>
</protein>
<organism evidence="2 3">
    <name type="scientific">Rosa chinensis</name>
    <name type="common">China rose</name>
    <dbReference type="NCBI Taxonomy" id="74649"/>
    <lineage>
        <taxon>Eukaryota</taxon>
        <taxon>Viridiplantae</taxon>
        <taxon>Streptophyta</taxon>
        <taxon>Embryophyta</taxon>
        <taxon>Tracheophyta</taxon>
        <taxon>Spermatophyta</taxon>
        <taxon>Magnoliopsida</taxon>
        <taxon>eudicotyledons</taxon>
        <taxon>Gunneridae</taxon>
        <taxon>Pentapetalae</taxon>
        <taxon>rosids</taxon>
        <taxon>fabids</taxon>
        <taxon>Rosales</taxon>
        <taxon>Rosaceae</taxon>
        <taxon>Rosoideae</taxon>
        <taxon>Rosoideae incertae sedis</taxon>
        <taxon>Rosa</taxon>
    </lineage>
</organism>
<comment type="caution">
    <text evidence="2">The sequence shown here is derived from an EMBL/GenBank/DDBJ whole genome shotgun (WGS) entry which is preliminary data.</text>
</comment>
<dbReference type="Gramene" id="PRQ37184">
    <property type="protein sequence ID" value="PRQ37184"/>
    <property type="gene ID" value="RchiOBHm_Chr4g0399731"/>
</dbReference>
<dbReference type="AlphaFoldDB" id="A0A2P6QSN0"/>
<evidence type="ECO:0000256" key="1">
    <source>
        <dbReference type="SAM" id="Phobius"/>
    </source>
</evidence>
<reference evidence="2 3" key="1">
    <citation type="journal article" date="2018" name="Nat. Genet.">
        <title>The Rosa genome provides new insights in the design of modern roses.</title>
        <authorList>
            <person name="Bendahmane M."/>
        </authorList>
    </citation>
    <scope>NUCLEOTIDE SEQUENCE [LARGE SCALE GENOMIC DNA]</scope>
    <source>
        <strain evidence="3">cv. Old Blush</strain>
    </source>
</reference>
<keyword evidence="1" id="KW-1133">Transmembrane helix</keyword>
<gene>
    <name evidence="2" type="ORF">RchiOBHm_Chr4g0399731</name>
</gene>
<dbReference type="Proteomes" id="UP000238479">
    <property type="component" value="Chromosome 4"/>
</dbReference>
<evidence type="ECO:0000313" key="3">
    <source>
        <dbReference type="Proteomes" id="UP000238479"/>
    </source>
</evidence>
<dbReference type="EMBL" id="PDCK01000042">
    <property type="protein sequence ID" value="PRQ37184.1"/>
    <property type="molecule type" value="Genomic_DNA"/>
</dbReference>
<proteinExistence type="predicted"/>
<keyword evidence="3" id="KW-1185">Reference proteome</keyword>